<dbReference type="PATRIC" id="fig|1615673.3.peg.1838"/>
<accession>A0A0R3AKN5</accession>
<organism evidence="1 2">
    <name type="scientific">Pseudomonas paralactis</name>
    <dbReference type="NCBI Taxonomy" id="1615673"/>
    <lineage>
        <taxon>Bacteria</taxon>
        <taxon>Pseudomonadati</taxon>
        <taxon>Pseudomonadota</taxon>
        <taxon>Gammaproteobacteria</taxon>
        <taxon>Pseudomonadales</taxon>
        <taxon>Pseudomonadaceae</taxon>
        <taxon>Pseudomonas</taxon>
    </lineage>
</organism>
<dbReference type="EMBL" id="JYLN01000002">
    <property type="protein sequence ID" value="KRP73647.1"/>
    <property type="molecule type" value="Genomic_DNA"/>
</dbReference>
<dbReference type="OrthoDB" id="9929606at2"/>
<sequence>MFDVKIEIHMAGKKKSIPGVARDSPSGKRIGSNAAFRLTVMAFFGWVGRKLISIFLGGDSN</sequence>
<evidence type="ECO:0000313" key="2">
    <source>
        <dbReference type="Proteomes" id="UP000050852"/>
    </source>
</evidence>
<comment type="caution">
    <text evidence="1">The sequence shown here is derived from an EMBL/GenBank/DDBJ whole genome shotgun (WGS) entry which is preliminary data.</text>
</comment>
<proteinExistence type="predicted"/>
<protein>
    <submittedName>
        <fullName evidence="1">Uncharacterized protein</fullName>
    </submittedName>
</protein>
<reference evidence="1 2" key="1">
    <citation type="submission" date="2015-02" db="EMBL/GenBank/DDBJ databases">
        <title>Two Pseudomonas sp. nov., isolated from raw milk.</title>
        <authorList>
            <person name="Wenning M."/>
            <person name="von Neubeck M."/>
            <person name="Huptas C."/>
            <person name="Scherer S."/>
        </authorList>
    </citation>
    <scope>NUCLEOTIDE SEQUENCE [LARGE SCALE GENOMIC DNA]</scope>
    <source>
        <strain evidence="1 2">DSM 29164</strain>
    </source>
</reference>
<dbReference type="Proteomes" id="UP000050852">
    <property type="component" value="Unassembled WGS sequence"/>
</dbReference>
<dbReference type="RefSeq" id="WP_057701161.1">
    <property type="nucleotide sequence ID" value="NZ_JYLN01000002.1"/>
</dbReference>
<gene>
    <name evidence="1" type="ORF">TX23_04270</name>
</gene>
<evidence type="ECO:0000313" key="1">
    <source>
        <dbReference type="EMBL" id="KRP73647.1"/>
    </source>
</evidence>
<name>A0A0R3AKN5_9PSED</name>
<dbReference type="AlphaFoldDB" id="A0A0R3AKN5"/>